<evidence type="ECO:0000313" key="2">
    <source>
        <dbReference type="Proteomes" id="UP000477651"/>
    </source>
</evidence>
<proteinExistence type="predicted"/>
<comment type="caution">
    <text evidence="1">The sequence shown here is derived from an EMBL/GenBank/DDBJ whole genome shotgun (WGS) entry which is preliminary data.</text>
</comment>
<protein>
    <submittedName>
        <fullName evidence="1">Uncharacterized protein</fullName>
    </submittedName>
</protein>
<dbReference type="AlphaFoldDB" id="A0A6L9Y5E7"/>
<organism evidence="1 2">
    <name type="scientific">Pelistega ratti</name>
    <dbReference type="NCBI Taxonomy" id="2652177"/>
    <lineage>
        <taxon>Bacteria</taxon>
        <taxon>Pseudomonadati</taxon>
        <taxon>Pseudomonadota</taxon>
        <taxon>Betaproteobacteria</taxon>
        <taxon>Burkholderiales</taxon>
        <taxon>Alcaligenaceae</taxon>
        <taxon>Pelistega</taxon>
    </lineage>
</organism>
<dbReference type="RefSeq" id="WP_163764164.1">
    <property type="nucleotide sequence ID" value="NZ_JAAGYR010000006.1"/>
</dbReference>
<dbReference type="Proteomes" id="UP000477651">
    <property type="component" value="Unassembled WGS sequence"/>
</dbReference>
<dbReference type="EMBL" id="JAAGYR010000006">
    <property type="protein sequence ID" value="NEN75573.1"/>
    <property type="molecule type" value="Genomic_DNA"/>
</dbReference>
<keyword evidence="2" id="KW-1185">Reference proteome</keyword>
<name>A0A6L9Y5E7_9BURK</name>
<accession>A0A6L9Y5E7</accession>
<gene>
    <name evidence="1" type="ORF">F9B74_04420</name>
</gene>
<reference evidence="1 2" key="1">
    <citation type="submission" date="2020-02" db="EMBL/GenBank/DDBJ databases">
        <title>Pelistega sp. NLN82 were isolated from wild rodents of the Hainan Island.</title>
        <authorList>
            <person name="Niu N."/>
            <person name="Zhou J."/>
        </authorList>
    </citation>
    <scope>NUCLEOTIDE SEQUENCE [LARGE SCALE GENOMIC DNA]</scope>
    <source>
        <strain evidence="1 2">NLN82</strain>
    </source>
</reference>
<evidence type="ECO:0000313" key="1">
    <source>
        <dbReference type="EMBL" id="NEN75573.1"/>
    </source>
</evidence>
<sequence>MLTKNALSKKEQRLMRHWFRKTGENTIELKEKRWAAVKIVHYMTPILYRLEK</sequence>